<proteinExistence type="predicted"/>
<feature type="compositionally biased region" description="Low complexity" evidence="1">
    <location>
        <begin position="118"/>
        <end position="177"/>
    </location>
</feature>
<feature type="region of interest" description="Disordered" evidence="1">
    <location>
        <begin position="1"/>
        <end position="177"/>
    </location>
</feature>
<name>A0ABR2IP66_9EUKA</name>
<sequence>MNLSQKDFDDIIFSNASDDQNKEKSSDDLTIDGELFLLPSQRKKAANQNNKKNNQRKRRPAKQPLISLESILNDDSDLNDVFQFSSEKTSNNSKENEQENKNNEKEQPSQQEKEIKQEPSQQQQQSQQQLQSQPQQLQQQQPQPQPQQIQLQPQQIQPQPQQIQTQPQQIQPQQQKSENIQQIKVNSIESSLINYISTAVYSIRETFIAELKSMLDNSKNEQSIIDSFLLSLPSEIDDLVASEIQIITDSYNAQAKISTLTNYVNTQLEPLQHIFPRPKNQVVGATIEDLQDELLNTKILMNEKYDSLLNEVQDENDILSSLREKSIIFEDRKRKDNPNTIILIEAESDSKRLEVEKQFHTFRKKRLKKIQSYWNESEFNSNEYPLSETQVLLNKLSSLSRKVPNSKYKSAISALSSLSQNFQNVSRDLHSLQKKIVFETNSFMKNNFAIKEENNDDNNNDLDDLNANSNLNSDNLNSYNDFEEFSSNHSKSKNKNQEKKRKHSKMSERQFHSSRSMSSKGSAESSMLSDIKEQLSELRKQRIQQNQIIKTNDNLL</sequence>
<feature type="compositionally biased region" description="Low complexity" evidence="1">
    <location>
        <begin position="465"/>
        <end position="480"/>
    </location>
</feature>
<feature type="region of interest" description="Disordered" evidence="1">
    <location>
        <begin position="452"/>
        <end position="533"/>
    </location>
</feature>
<evidence type="ECO:0000313" key="3">
    <source>
        <dbReference type="Proteomes" id="UP001470230"/>
    </source>
</evidence>
<dbReference type="SUPFAM" id="SSF81995">
    <property type="entry name" value="beta-sandwich domain of Sec23/24"/>
    <property type="match status" value="1"/>
</dbReference>
<evidence type="ECO:0000256" key="1">
    <source>
        <dbReference type="SAM" id="MobiDB-lite"/>
    </source>
</evidence>
<organism evidence="2 3">
    <name type="scientific">Tritrichomonas musculus</name>
    <dbReference type="NCBI Taxonomy" id="1915356"/>
    <lineage>
        <taxon>Eukaryota</taxon>
        <taxon>Metamonada</taxon>
        <taxon>Parabasalia</taxon>
        <taxon>Tritrichomonadida</taxon>
        <taxon>Tritrichomonadidae</taxon>
        <taxon>Tritrichomonas</taxon>
    </lineage>
</organism>
<feature type="compositionally biased region" description="Basic residues" evidence="1">
    <location>
        <begin position="490"/>
        <end position="504"/>
    </location>
</feature>
<gene>
    <name evidence="2" type="ORF">M9Y10_009677</name>
</gene>
<dbReference type="Proteomes" id="UP001470230">
    <property type="component" value="Unassembled WGS sequence"/>
</dbReference>
<feature type="compositionally biased region" description="Basic and acidic residues" evidence="1">
    <location>
        <begin position="94"/>
        <end position="117"/>
    </location>
</feature>
<feature type="compositionally biased region" description="Low complexity" evidence="1">
    <location>
        <begin position="513"/>
        <end position="529"/>
    </location>
</feature>
<accession>A0ABR2IP66</accession>
<comment type="caution">
    <text evidence="2">The sequence shown here is derived from an EMBL/GenBank/DDBJ whole genome shotgun (WGS) entry which is preliminary data.</text>
</comment>
<reference evidence="2 3" key="1">
    <citation type="submission" date="2024-04" db="EMBL/GenBank/DDBJ databases">
        <title>Tritrichomonas musculus Genome.</title>
        <authorList>
            <person name="Alves-Ferreira E."/>
            <person name="Grigg M."/>
            <person name="Lorenzi H."/>
            <person name="Galac M."/>
        </authorList>
    </citation>
    <scope>NUCLEOTIDE SEQUENCE [LARGE SCALE GENOMIC DNA]</scope>
    <source>
        <strain evidence="2 3">EAF2021</strain>
    </source>
</reference>
<feature type="compositionally biased region" description="Acidic residues" evidence="1">
    <location>
        <begin position="454"/>
        <end position="464"/>
    </location>
</feature>
<keyword evidence="3" id="KW-1185">Reference proteome</keyword>
<protein>
    <submittedName>
        <fullName evidence="2">Uncharacterized protein</fullName>
    </submittedName>
</protein>
<evidence type="ECO:0000313" key="2">
    <source>
        <dbReference type="EMBL" id="KAK8866710.1"/>
    </source>
</evidence>
<dbReference type="EMBL" id="JAPFFF010000015">
    <property type="protein sequence ID" value="KAK8866710.1"/>
    <property type="molecule type" value="Genomic_DNA"/>
</dbReference>